<keyword evidence="8" id="KW-1185">Reference proteome</keyword>
<evidence type="ECO:0000256" key="3">
    <source>
        <dbReference type="ARBA" id="ARBA00022741"/>
    </source>
</evidence>
<dbReference type="PATRIC" id="fig|1069083.5.peg.708"/>
<comment type="pathway">
    <text evidence="6">Purine metabolism; IMP biosynthesis via de novo pathway; 5-amino-1-(5-phospho-D-ribosyl)imidazole from N(2)-formyl-N(1)-(5-phospho-D-ribosyl)glycinamide: step 1/2.</text>
</comment>
<dbReference type="OrthoDB" id="56303at2157"/>
<reference evidence="7 8" key="1">
    <citation type="journal article" date="2013" name="Genome Announc.">
        <title>Draft Genome Sequence of a Highly Flagellated, Fast-Swimming Archaeon, Methanocaldococcus villosus Strain KIN24-T80 (DSM 22612).</title>
        <authorList>
            <person name="Thennarasu S."/>
            <person name="Polireddy D."/>
            <person name="Antony A."/>
            <person name="Yada M.R."/>
            <person name="Algarawi S."/>
            <person name="Sivakumar N."/>
        </authorList>
    </citation>
    <scope>NUCLEOTIDE SEQUENCE [LARGE SCALE GENOMIC DNA]</scope>
    <source>
        <strain evidence="7 8">KIN24-T80</strain>
    </source>
</reference>
<evidence type="ECO:0000313" key="8">
    <source>
        <dbReference type="Proteomes" id="UP000053695"/>
    </source>
</evidence>
<dbReference type="AlphaFoldDB" id="N6VSP3"/>
<comment type="catalytic activity">
    <reaction evidence="6">
        <text>N(2)-formyl-N(1)-(5-phospho-beta-D-ribosyl)glycinamide + L-glutamine + ATP + H2O = 2-formamido-N(1)-(5-O-phospho-beta-D-ribosyl)acetamidine + L-glutamate + ADP + phosphate + H(+)</text>
        <dbReference type="Rhea" id="RHEA:17129"/>
        <dbReference type="ChEBI" id="CHEBI:15377"/>
        <dbReference type="ChEBI" id="CHEBI:15378"/>
        <dbReference type="ChEBI" id="CHEBI:29985"/>
        <dbReference type="ChEBI" id="CHEBI:30616"/>
        <dbReference type="ChEBI" id="CHEBI:43474"/>
        <dbReference type="ChEBI" id="CHEBI:58359"/>
        <dbReference type="ChEBI" id="CHEBI:147286"/>
        <dbReference type="ChEBI" id="CHEBI:147287"/>
        <dbReference type="ChEBI" id="CHEBI:456216"/>
        <dbReference type="EC" id="6.3.5.3"/>
    </reaction>
</comment>
<keyword evidence="3 6" id="KW-0547">Nucleotide-binding</keyword>
<sequence>MKYKATVVIRLKKGLLNPEGKAIKKALNFLNFDVEDVDSYKMLDIILNAENEEDAKKKVEEMCKKLLANPVIHNYYIKIESLSQ</sequence>
<organism evidence="7 8">
    <name type="scientific">Methanocaldococcus villosus KIN24-T80</name>
    <dbReference type="NCBI Taxonomy" id="1069083"/>
    <lineage>
        <taxon>Archaea</taxon>
        <taxon>Methanobacteriati</taxon>
        <taxon>Methanobacteriota</taxon>
        <taxon>Methanomada group</taxon>
        <taxon>Methanococci</taxon>
        <taxon>Methanococcales</taxon>
        <taxon>Methanocaldococcaceae</taxon>
        <taxon>Methanocaldococcus</taxon>
    </lineage>
</organism>
<evidence type="ECO:0000256" key="5">
    <source>
        <dbReference type="ARBA" id="ARBA00022840"/>
    </source>
</evidence>
<dbReference type="RefSeq" id="WP_004591262.1">
    <property type="nucleotide sequence ID" value="NZ_APMM01000023.1"/>
</dbReference>
<dbReference type="SUPFAM" id="SSF82697">
    <property type="entry name" value="PurS-like"/>
    <property type="match status" value="1"/>
</dbReference>
<dbReference type="EMBL" id="APMM01000023">
    <property type="protein sequence ID" value="ENN96206.1"/>
    <property type="molecule type" value="Genomic_DNA"/>
</dbReference>
<keyword evidence="2 6" id="KW-0436">Ligase</keyword>
<dbReference type="Pfam" id="PF02700">
    <property type="entry name" value="PurS"/>
    <property type="match status" value="1"/>
</dbReference>
<comment type="caution">
    <text evidence="7">The sequence shown here is derived from an EMBL/GenBank/DDBJ whole genome shotgun (WGS) entry which is preliminary data.</text>
</comment>
<dbReference type="InterPro" id="IPR003850">
    <property type="entry name" value="PurS"/>
</dbReference>
<dbReference type="PANTHER" id="PTHR34696:SF1">
    <property type="entry name" value="PHOSPHORIBOSYLFORMYLGLYCINAMIDINE SYNTHASE SUBUNIT PURS"/>
    <property type="match status" value="1"/>
</dbReference>
<keyword evidence="5 6" id="KW-0067">ATP-binding</keyword>
<dbReference type="Proteomes" id="UP000053695">
    <property type="component" value="Unassembled WGS sequence"/>
</dbReference>
<comment type="function">
    <text evidence="6">Part of the phosphoribosylformylglycinamidine synthase complex involved in the purines biosynthetic pathway. Catalyzes the ATP-dependent conversion of formylglycinamide ribonucleotide (FGAR) and glutamine to yield formylglycinamidine ribonucleotide (FGAM) and glutamate. The FGAM synthase complex is composed of three subunits. PurQ produces an ammonia molecule by converting glutamine to glutamate. PurL transfers the ammonia molecule to FGAR to form FGAM in an ATP-dependent manner. PurS interacts with PurQ and PurL and is thought to assist in the transfer of the ammonia molecule from PurQ to PurL.</text>
</comment>
<dbReference type="GO" id="GO:0004642">
    <property type="term" value="F:phosphoribosylformylglycinamidine synthase activity"/>
    <property type="evidence" value="ECO:0007669"/>
    <property type="project" value="UniProtKB-UniRule"/>
</dbReference>
<comment type="subunit">
    <text evidence="6">Part of the FGAM synthase complex composed of 1 PurL, 1 PurQ and 2 PurS subunits.</text>
</comment>
<dbReference type="EC" id="6.3.5.3" evidence="6"/>
<dbReference type="GO" id="GO:0005737">
    <property type="term" value="C:cytoplasm"/>
    <property type="evidence" value="ECO:0007669"/>
    <property type="project" value="UniProtKB-SubCell"/>
</dbReference>
<evidence type="ECO:0000256" key="1">
    <source>
        <dbReference type="ARBA" id="ARBA00022490"/>
    </source>
</evidence>
<comment type="similarity">
    <text evidence="6">Belongs to the PurS family.</text>
</comment>
<keyword evidence="4 6" id="KW-0658">Purine biosynthesis</keyword>
<dbReference type="UniPathway" id="UPA00074">
    <property type="reaction ID" value="UER00128"/>
</dbReference>
<dbReference type="Gene3D" id="3.30.1280.10">
    <property type="entry name" value="Phosphoribosylformylglycinamidine synthase subunit PurS"/>
    <property type="match status" value="1"/>
</dbReference>
<dbReference type="NCBIfam" id="TIGR00302">
    <property type="entry name" value="phosphoribosylformylglycinamidine synthase subunit PurS"/>
    <property type="match status" value="1"/>
</dbReference>
<dbReference type="NCBIfam" id="NF004630">
    <property type="entry name" value="PRK05974.1"/>
    <property type="match status" value="1"/>
</dbReference>
<evidence type="ECO:0000256" key="2">
    <source>
        <dbReference type="ARBA" id="ARBA00022598"/>
    </source>
</evidence>
<dbReference type="GO" id="GO:0006189">
    <property type="term" value="P:'de novo' IMP biosynthetic process"/>
    <property type="evidence" value="ECO:0007669"/>
    <property type="project" value="UniProtKB-UniRule"/>
</dbReference>
<protein>
    <recommendedName>
        <fullName evidence="6">Phosphoribosylformylglycinamidine synthase subunit PurS</fullName>
        <shortName evidence="6">FGAM synthase</shortName>
        <ecNumber evidence="6">6.3.5.3</ecNumber>
    </recommendedName>
    <alternativeName>
        <fullName evidence="6">Formylglycinamide ribonucleotide amidotransferase subunit III</fullName>
        <shortName evidence="6">FGAR amidotransferase III</shortName>
        <shortName evidence="6">FGAR-AT III</shortName>
    </alternativeName>
    <alternativeName>
        <fullName evidence="6">Phosphoribosylformylglycinamidine synthase subunit III</fullName>
    </alternativeName>
</protein>
<evidence type="ECO:0000256" key="4">
    <source>
        <dbReference type="ARBA" id="ARBA00022755"/>
    </source>
</evidence>
<accession>N6VSP3</accession>
<dbReference type="STRING" id="1069083.GCA_000371805_01378"/>
<dbReference type="HAMAP" id="MF_01926">
    <property type="entry name" value="PurS"/>
    <property type="match status" value="1"/>
</dbReference>
<evidence type="ECO:0000256" key="6">
    <source>
        <dbReference type="HAMAP-Rule" id="MF_01926"/>
    </source>
</evidence>
<evidence type="ECO:0000313" key="7">
    <source>
        <dbReference type="EMBL" id="ENN96206.1"/>
    </source>
</evidence>
<proteinExistence type="inferred from homology"/>
<dbReference type="InterPro" id="IPR036604">
    <property type="entry name" value="PurS-like_sf"/>
</dbReference>
<keyword evidence="1 6" id="KW-0963">Cytoplasm</keyword>
<gene>
    <name evidence="6" type="primary">purS</name>
    <name evidence="7" type="ORF">J422_03628</name>
</gene>
<comment type="subcellular location">
    <subcellularLocation>
        <location evidence="6">Cytoplasm</location>
    </subcellularLocation>
</comment>
<dbReference type="GO" id="GO:0005524">
    <property type="term" value="F:ATP binding"/>
    <property type="evidence" value="ECO:0007669"/>
    <property type="project" value="UniProtKB-UniRule"/>
</dbReference>
<dbReference type="PANTHER" id="PTHR34696">
    <property type="entry name" value="PHOSPHORIBOSYLFORMYLGLYCINAMIDINE SYNTHASE SUBUNIT PURS"/>
    <property type="match status" value="1"/>
</dbReference>
<name>N6VSP3_9EURY</name>